<dbReference type="Proteomes" id="UP000272400">
    <property type="component" value="Unassembled WGS sequence"/>
</dbReference>
<dbReference type="Gene3D" id="3.30.70.100">
    <property type="match status" value="2"/>
</dbReference>
<dbReference type="EMBL" id="RJKE01000001">
    <property type="protein sequence ID" value="ROO84439.1"/>
    <property type="molecule type" value="Genomic_DNA"/>
</dbReference>
<organism evidence="3 4">
    <name type="scientific">Actinocorallia herbida</name>
    <dbReference type="NCBI Taxonomy" id="58109"/>
    <lineage>
        <taxon>Bacteria</taxon>
        <taxon>Bacillati</taxon>
        <taxon>Actinomycetota</taxon>
        <taxon>Actinomycetes</taxon>
        <taxon>Streptosporangiales</taxon>
        <taxon>Thermomonosporaceae</taxon>
        <taxon>Actinocorallia</taxon>
    </lineage>
</organism>
<gene>
    <name evidence="3" type="ORF">EDD29_1962</name>
</gene>
<dbReference type="Pfam" id="PF03992">
    <property type="entry name" value="ABM"/>
    <property type="match status" value="2"/>
</dbReference>
<feature type="transmembrane region" description="Helical" evidence="1">
    <location>
        <begin position="300"/>
        <end position="319"/>
    </location>
</feature>
<evidence type="ECO:0000313" key="3">
    <source>
        <dbReference type="EMBL" id="ROO84439.1"/>
    </source>
</evidence>
<comment type="caution">
    <text evidence="3">The sequence shown here is derived from an EMBL/GenBank/DDBJ whole genome shotgun (WGS) entry which is preliminary data.</text>
</comment>
<keyword evidence="1" id="KW-1133">Transmembrane helix</keyword>
<evidence type="ECO:0000259" key="2">
    <source>
        <dbReference type="PROSITE" id="PS51725"/>
    </source>
</evidence>
<feature type="domain" description="ABM" evidence="2">
    <location>
        <begin position="114"/>
        <end position="207"/>
    </location>
</feature>
<proteinExistence type="predicted"/>
<reference evidence="3 4" key="1">
    <citation type="submission" date="2018-11" db="EMBL/GenBank/DDBJ databases">
        <title>Sequencing the genomes of 1000 actinobacteria strains.</title>
        <authorList>
            <person name="Klenk H.-P."/>
        </authorList>
    </citation>
    <scope>NUCLEOTIDE SEQUENCE [LARGE SCALE GENOMIC DNA]</scope>
    <source>
        <strain evidence="3 4">DSM 44254</strain>
    </source>
</reference>
<keyword evidence="1" id="KW-0812">Transmembrane</keyword>
<accession>A0A3N1CT09</accession>
<evidence type="ECO:0000313" key="4">
    <source>
        <dbReference type="Proteomes" id="UP000272400"/>
    </source>
</evidence>
<dbReference type="PANTHER" id="PTHR40057:SF1">
    <property type="entry name" value="SLR1162 PROTEIN"/>
    <property type="match status" value="1"/>
</dbReference>
<evidence type="ECO:0000256" key="1">
    <source>
        <dbReference type="SAM" id="Phobius"/>
    </source>
</evidence>
<feature type="domain" description="ABM" evidence="2">
    <location>
        <begin position="14"/>
        <end position="104"/>
    </location>
</feature>
<protein>
    <recommendedName>
        <fullName evidence="2">ABM domain-containing protein</fullName>
    </recommendedName>
</protein>
<name>A0A3N1CT09_9ACTN</name>
<dbReference type="SUPFAM" id="SSF54909">
    <property type="entry name" value="Dimeric alpha+beta barrel"/>
    <property type="match status" value="2"/>
</dbReference>
<feature type="transmembrane region" description="Helical" evidence="1">
    <location>
        <begin position="228"/>
        <end position="246"/>
    </location>
</feature>
<sequence length="321" mass="36070">MNCSAGHELSGKVATVVISLKVAAEKENEYRRWQEKVTDLARGFAGFEDSELHPPADGEGDVWVVVYRFSDIDRLTAWLDSDVRRGMLEQGGHLFDAPPRQEVMAGEAPTRDIVTAVISHEVLPGKEQDFARWQAKVRKAQEGFPGFMGFELFEPVPGVQDRWVAAVRFDTREHLDRWLESEERASLLKEGRSTFADYDVQKVRSAFSGWFRFDDEESSGVPPNWKQAMSVLLALYPTVMILNLTAGKLFQKAGIPDYLSLFLSNVLSISVLTWFAMPLVNRVFAAWLTARPGSPAPRRFGTAAIILCYLVLIAIFALITR</sequence>
<feature type="transmembrane region" description="Helical" evidence="1">
    <location>
        <begin position="258"/>
        <end position="280"/>
    </location>
</feature>
<keyword evidence="1" id="KW-0472">Membrane</keyword>
<keyword evidence="4" id="KW-1185">Reference proteome</keyword>
<dbReference type="InterPro" id="IPR007138">
    <property type="entry name" value="ABM_dom"/>
</dbReference>
<dbReference type="AlphaFoldDB" id="A0A3N1CT09"/>
<dbReference type="InterPro" id="IPR038762">
    <property type="entry name" value="ABM_predict"/>
</dbReference>
<dbReference type="PANTHER" id="PTHR40057">
    <property type="entry name" value="SLR1162 PROTEIN"/>
    <property type="match status" value="1"/>
</dbReference>
<dbReference type="PROSITE" id="PS51725">
    <property type="entry name" value="ABM"/>
    <property type="match status" value="2"/>
</dbReference>
<dbReference type="InterPro" id="IPR011008">
    <property type="entry name" value="Dimeric_a/b-barrel"/>
</dbReference>